<protein>
    <submittedName>
        <fullName evidence="2">Putative membrane protein</fullName>
    </submittedName>
</protein>
<dbReference type="RefSeq" id="WP_144423064.1">
    <property type="nucleotide sequence ID" value="NZ_CP076251.1"/>
</dbReference>
<gene>
    <name evidence="2" type="ORF">XTPLMG730_2758</name>
</gene>
<dbReference type="Proteomes" id="UP000045978">
    <property type="component" value="Unassembled WGS sequence"/>
</dbReference>
<feature type="region of interest" description="Disordered" evidence="1">
    <location>
        <begin position="32"/>
        <end position="53"/>
    </location>
</feature>
<organism evidence="2 3">
    <name type="scientific">Xanthomonas graminis pv. phlei</name>
    <dbReference type="NCBI Taxonomy" id="487906"/>
    <lineage>
        <taxon>Bacteria</taxon>
        <taxon>Pseudomonadati</taxon>
        <taxon>Pseudomonadota</taxon>
        <taxon>Gammaproteobacteria</taxon>
        <taxon>Lysobacterales</taxon>
        <taxon>Lysobacteraceae</taxon>
        <taxon>Xanthomonas</taxon>
        <taxon>Xanthomonas translucens group</taxon>
        <taxon>Xanthomonas graminis</taxon>
    </lineage>
</organism>
<reference evidence="2 3" key="1">
    <citation type="submission" date="2015-07" db="EMBL/GenBank/DDBJ databases">
        <authorList>
            <person name="Noorani M."/>
        </authorList>
    </citation>
    <scope>NUCLEOTIDE SEQUENCE [LARGE SCALE GENOMIC DNA]</scope>
    <source>
        <strain evidence="2">LMG730</strain>
    </source>
</reference>
<evidence type="ECO:0000313" key="2">
    <source>
        <dbReference type="EMBL" id="CTP90281.1"/>
    </source>
</evidence>
<sequence length="302" mass="31823">MKARTFLISVVGGVVVAVGVYLANQHFASPSLTVPKQSSEPLPSGGRGNGARSERAVVNQDQILAPAFDSNKALEKFISLKDRAAKGDAASQRELAELYGLCIPVNTNSEHYLASYEAIAKQAKTPANAEGLRRAAKAAVNECSVVDNGAIIPIEARELWLAQAAKNGDLAAQAQIYLTSNQRPQGEQLKGFMDRVVNSRDPNAVFEMGQLVAGNVDSGDVGAYTNVASDKLSGYAWSIAACRMGLACGTGSEIMNSACLNTSGCSSTDFESFVRDNLVSAGDAALLNSKVQEVSAFLPMKE</sequence>
<name>A0A0K2ZWV1_9XANT</name>
<dbReference type="EMBL" id="CXOJ01000065">
    <property type="protein sequence ID" value="CTP90281.1"/>
    <property type="molecule type" value="Genomic_DNA"/>
</dbReference>
<accession>A0A0K2ZWV1</accession>
<dbReference type="AlphaFoldDB" id="A0A0K2ZWV1"/>
<evidence type="ECO:0000256" key="1">
    <source>
        <dbReference type="SAM" id="MobiDB-lite"/>
    </source>
</evidence>
<proteinExistence type="predicted"/>
<evidence type="ECO:0000313" key="3">
    <source>
        <dbReference type="Proteomes" id="UP000045978"/>
    </source>
</evidence>
<feature type="compositionally biased region" description="Polar residues" evidence="1">
    <location>
        <begin position="32"/>
        <end position="41"/>
    </location>
</feature>